<dbReference type="EMBL" id="BAABDC010000014">
    <property type="protein sequence ID" value="GAA3722330.1"/>
    <property type="molecule type" value="Genomic_DNA"/>
</dbReference>
<evidence type="ECO:0000313" key="3">
    <source>
        <dbReference type="Proteomes" id="UP001501468"/>
    </source>
</evidence>
<evidence type="ECO:0000256" key="1">
    <source>
        <dbReference type="SAM" id="MobiDB-lite"/>
    </source>
</evidence>
<gene>
    <name evidence="2" type="ORF">GCM10022399_43380</name>
</gene>
<comment type="caution">
    <text evidence="2">The sequence shown here is derived from an EMBL/GenBank/DDBJ whole genome shotgun (WGS) entry which is preliminary data.</text>
</comment>
<organism evidence="2 3">
    <name type="scientific">Terrabacter ginsenosidimutans</name>
    <dbReference type="NCBI Taxonomy" id="490575"/>
    <lineage>
        <taxon>Bacteria</taxon>
        <taxon>Bacillati</taxon>
        <taxon>Actinomycetota</taxon>
        <taxon>Actinomycetes</taxon>
        <taxon>Micrococcales</taxon>
        <taxon>Intrasporangiaceae</taxon>
        <taxon>Terrabacter</taxon>
    </lineage>
</organism>
<proteinExistence type="predicted"/>
<feature type="region of interest" description="Disordered" evidence="1">
    <location>
        <begin position="108"/>
        <end position="127"/>
    </location>
</feature>
<accession>A0ABP7ERC4</accession>
<reference evidence="3" key="1">
    <citation type="journal article" date="2019" name="Int. J. Syst. Evol. Microbiol.">
        <title>The Global Catalogue of Microorganisms (GCM) 10K type strain sequencing project: providing services to taxonomists for standard genome sequencing and annotation.</title>
        <authorList>
            <consortium name="The Broad Institute Genomics Platform"/>
            <consortium name="The Broad Institute Genome Sequencing Center for Infectious Disease"/>
            <person name="Wu L."/>
            <person name="Ma J."/>
        </authorList>
    </citation>
    <scope>NUCLEOTIDE SEQUENCE [LARGE SCALE GENOMIC DNA]</scope>
    <source>
        <strain evidence="3">JCM 17125</strain>
    </source>
</reference>
<protein>
    <submittedName>
        <fullName evidence="2">Uncharacterized protein</fullName>
    </submittedName>
</protein>
<evidence type="ECO:0000313" key="2">
    <source>
        <dbReference type="EMBL" id="GAA3722330.1"/>
    </source>
</evidence>
<sequence length="338" mass="37147">MSQVMSELFEREPEQWGLRGDPWVWAAMRTRLGSTCVPPGTGAVQRLLLDTFAEVVGVDLSVDPLPDELQLVHRDEPIRRGESSGFVDALRWQRRLIPLLVSRAGTCRGAGGPEGDGGADGKSAPADPIRERHVGVFEDAWRELAAQCHDTVAPAATYQAWLAHFTMDHLTPLHVLRDVDFDPRHLLPGAARHFRPVGNLKVDMLTLRRPIVRVPRRAFPGAPDLPDGPGNPRSGLARLADFSVISELRVTGTQMSRLGYAEVVGDFQKLSVILDAAEVAYPDQPLPAAFVGVFVNVTKPVFSLDLLRRRLHEAHLRHDVRLAAFDLATGDVSFDPVG</sequence>
<keyword evidence="3" id="KW-1185">Reference proteome</keyword>
<name>A0ABP7ERC4_9MICO</name>
<feature type="compositionally biased region" description="Gly residues" evidence="1">
    <location>
        <begin position="108"/>
        <end position="120"/>
    </location>
</feature>
<dbReference type="Proteomes" id="UP001501468">
    <property type="component" value="Unassembled WGS sequence"/>
</dbReference>